<keyword evidence="2" id="KW-0238">DNA-binding</keyword>
<evidence type="ECO:0000313" key="6">
    <source>
        <dbReference type="Proteomes" id="UP001549164"/>
    </source>
</evidence>
<dbReference type="InterPro" id="IPR018060">
    <property type="entry name" value="HTH_AraC"/>
</dbReference>
<evidence type="ECO:0000256" key="2">
    <source>
        <dbReference type="ARBA" id="ARBA00023125"/>
    </source>
</evidence>
<dbReference type="InterPro" id="IPR018062">
    <property type="entry name" value="HTH_AraC-typ_CS"/>
</dbReference>
<keyword evidence="3" id="KW-0804">Transcription</keyword>
<dbReference type="InterPro" id="IPR020449">
    <property type="entry name" value="Tscrpt_reg_AraC-type_HTH"/>
</dbReference>
<feature type="domain" description="HTH araC/xylS-type" evidence="4">
    <location>
        <begin position="187"/>
        <end position="285"/>
    </location>
</feature>
<evidence type="ECO:0000256" key="1">
    <source>
        <dbReference type="ARBA" id="ARBA00023015"/>
    </source>
</evidence>
<dbReference type="PROSITE" id="PS00041">
    <property type="entry name" value="HTH_ARAC_FAMILY_1"/>
    <property type="match status" value="1"/>
</dbReference>
<dbReference type="InterPro" id="IPR050204">
    <property type="entry name" value="AraC_XylS_family_regulators"/>
</dbReference>
<dbReference type="SUPFAM" id="SSF46689">
    <property type="entry name" value="Homeodomain-like"/>
    <property type="match status" value="2"/>
</dbReference>
<dbReference type="PRINTS" id="PR00032">
    <property type="entry name" value="HTHARAC"/>
</dbReference>
<dbReference type="RefSeq" id="WP_354432839.1">
    <property type="nucleotide sequence ID" value="NZ_JBEPLY010000001.1"/>
</dbReference>
<dbReference type="PANTHER" id="PTHR46796">
    <property type="entry name" value="HTH-TYPE TRANSCRIPTIONAL ACTIVATOR RHAS-RELATED"/>
    <property type="match status" value="1"/>
</dbReference>
<dbReference type="EMBL" id="JBEPLY010000001">
    <property type="protein sequence ID" value="MET3598408.1"/>
    <property type="molecule type" value="Genomic_DNA"/>
</dbReference>
<sequence>MEIDIEGFSVVGSRHHRFGGDLVADLWDVDCSAMAGGYYVSRDPRIFVLLETRSGPQGAFTMSEVGGRKLPDCGVRALHFIPAGMEMQTELTAVQGLRHLDLHFDAGTLSRRLGSRFDTTALSEPRFMLNDERLIQIAGLLAAELAAENPLHDLYGDGLINALLVGLLGVPPDEPRPRSKLADWQVRQVTGHIAAHSARRIPLEELAGLIGLSASYFSHAFKASTGLSPQQWQMNHRIERIKDELRNPTIPITTIAAQAGFADTAHFSRSFRRVTGMTPSRWRAANGIAPAAAT</sequence>
<dbReference type="PROSITE" id="PS01124">
    <property type="entry name" value="HTH_ARAC_FAMILY_2"/>
    <property type="match status" value="1"/>
</dbReference>
<keyword evidence="1" id="KW-0805">Transcription regulation</keyword>
<keyword evidence="6" id="KW-1185">Reference proteome</keyword>
<protein>
    <submittedName>
        <fullName evidence="5">AraC-like DNA-binding protein</fullName>
    </submittedName>
</protein>
<dbReference type="Gene3D" id="1.10.10.60">
    <property type="entry name" value="Homeodomain-like"/>
    <property type="match status" value="2"/>
</dbReference>
<dbReference type="SMART" id="SM00342">
    <property type="entry name" value="HTH_ARAC"/>
    <property type="match status" value="1"/>
</dbReference>
<evidence type="ECO:0000313" key="5">
    <source>
        <dbReference type="EMBL" id="MET3598408.1"/>
    </source>
</evidence>
<proteinExistence type="predicted"/>
<evidence type="ECO:0000256" key="3">
    <source>
        <dbReference type="ARBA" id="ARBA00023163"/>
    </source>
</evidence>
<comment type="caution">
    <text evidence="5">The sequence shown here is derived from an EMBL/GenBank/DDBJ whole genome shotgun (WGS) entry which is preliminary data.</text>
</comment>
<dbReference type="PANTHER" id="PTHR46796:SF14">
    <property type="entry name" value="TRANSCRIPTIONAL REGULATORY PROTEIN"/>
    <property type="match status" value="1"/>
</dbReference>
<dbReference type="InterPro" id="IPR009057">
    <property type="entry name" value="Homeodomain-like_sf"/>
</dbReference>
<dbReference type="Pfam" id="PF12833">
    <property type="entry name" value="HTH_18"/>
    <property type="match status" value="1"/>
</dbReference>
<evidence type="ECO:0000259" key="4">
    <source>
        <dbReference type="PROSITE" id="PS01124"/>
    </source>
</evidence>
<organism evidence="5 6">
    <name type="scientific">Martelella mangrovi</name>
    <dbReference type="NCBI Taxonomy" id="1397477"/>
    <lineage>
        <taxon>Bacteria</taxon>
        <taxon>Pseudomonadati</taxon>
        <taxon>Pseudomonadota</taxon>
        <taxon>Alphaproteobacteria</taxon>
        <taxon>Hyphomicrobiales</taxon>
        <taxon>Aurantimonadaceae</taxon>
        <taxon>Martelella</taxon>
    </lineage>
</organism>
<gene>
    <name evidence="5" type="ORF">ABID12_000329</name>
</gene>
<name>A0ABV2I6A7_9HYPH</name>
<reference evidence="5 6" key="1">
    <citation type="submission" date="2024-06" db="EMBL/GenBank/DDBJ databases">
        <title>Genomic Encyclopedia of Type Strains, Phase IV (KMG-IV): sequencing the most valuable type-strain genomes for metagenomic binning, comparative biology and taxonomic classification.</title>
        <authorList>
            <person name="Goeker M."/>
        </authorList>
    </citation>
    <scope>NUCLEOTIDE SEQUENCE [LARGE SCALE GENOMIC DNA]</scope>
    <source>
        <strain evidence="5 6">DSM 28102</strain>
    </source>
</reference>
<dbReference type="Proteomes" id="UP001549164">
    <property type="component" value="Unassembled WGS sequence"/>
</dbReference>
<accession>A0ABV2I6A7</accession>